<comment type="caution">
    <text evidence="2">The sequence shown here is derived from an EMBL/GenBank/DDBJ whole genome shotgun (WGS) entry which is preliminary data.</text>
</comment>
<organism evidence="2 3">
    <name type="scientific">Pan troglodytes</name>
    <name type="common">Chimpanzee</name>
    <dbReference type="NCBI Taxonomy" id="9598"/>
    <lineage>
        <taxon>Eukaryota</taxon>
        <taxon>Metazoa</taxon>
        <taxon>Chordata</taxon>
        <taxon>Craniata</taxon>
        <taxon>Vertebrata</taxon>
        <taxon>Euteleostomi</taxon>
        <taxon>Mammalia</taxon>
        <taxon>Eutheria</taxon>
        <taxon>Euarchontoglires</taxon>
        <taxon>Primates</taxon>
        <taxon>Haplorrhini</taxon>
        <taxon>Catarrhini</taxon>
        <taxon>Hominidae</taxon>
        <taxon>Pan</taxon>
    </lineage>
</organism>
<evidence type="ECO:0000256" key="1">
    <source>
        <dbReference type="SAM" id="MobiDB-lite"/>
    </source>
</evidence>
<reference evidence="2 3" key="1">
    <citation type="submission" date="2017-12" db="EMBL/GenBank/DDBJ databases">
        <title>High-resolution comparative analysis of great ape genomes.</title>
        <authorList>
            <person name="Pollen A."/>
            <person name="Hastie A."/>
            <person name="Hormozdiari F."/>
            <person name="Dougherty M."/>
            <person name="Liu R."/>
            <person name="Chaisson M."/>
            <person name="Hoppe E."/>
            <person name="Hill C."/>
            <person name="Pang A."/>
            <person name="Hillier L."/>
            <person name="Baker C."/>
            <person name="Armstrong J."/>
            <person name="Shendure J."/>
            <person name="Paten B."/>
            <person name="Wilson R."/>
            <person name="Chao H."/>
            <person name="Schneider V."/>
            <person name="Ventura M."/>
            <person name="Kronenberg Z."/>
            <person name="Murali S."/>
            <person name="Gordon D."/>
            <person name="Cantsilieris S."/>
            <person name="Munson K."/>
            <person name="Nelson B."/>
            <person name="Raja A."/>
            <person name="Underwood J."/>
            <person name="Diekhans M."/>
            <person name="Fiddes I."/>
            <person name="Haussler D."/>
            <person name="Eichler E."/>
        </authorList>
    </citation>
    <scope>NUCLEOTIDE SEQUENCE [LARGE SCALE GENOMIC DNA]</scope>
    <source>
        <strain evidence="2">Yerkes chimp pedigree #C0471</strain>
    </source>
</reference>
<dbReference type="Proteomes" id="UP000236370">
    <property type="component" value="Unassembled WGS sequence"/>
</dbReference>
<name>A0A2J8M5F6_PANTR</name>
<gene>
    <name evidence="2" type="ORF">CK820_G0023374</name>
</gene>
<proteinExistence type="predicted"/>
<feature type="region of interest" description="Disordered" evidence="1">
    <location>
        <begin position="1"/>
        <end position="59"/>
    </location>
</feature>
<accession>A0A2J8M5F6</accession>
<evidence type="ECO:0000313" key="2">
    <source>
        <dbReference type="EMBL" id="PNI54753.1"/>
    </source>
</evidence>
<sequence>MEEGGRDKAPVQPQQSPAAAPGGTDEKPSGKERRDAGDKDKEQELVRRDPESRRRRPRG</sequence>
<protein>
    <submittedName>
        <fullName evidence="2">PSMD2 isoform 6</fullName>
    </submittedName>
</protein>
<feature type="compositionally biased region" description="Basic and acidic residues" evidence="1">
    <location>
        <begin position="24"/>
        <end position="52"/>
    </location>
</feature>
<dbReference type="AlphaFoldDB" id="A0A2J8M5F6"/>
<feature type="compositionally biased region" description="Low complexity" evidence="1">
    <location>
        <begin position="10"/>
        <end position="21"/>
    </location>
</feature>
<dbReference type="EMBL" id="NBAG03000267">
    <property type="protein sequence ID" value="PNI54753.1"/>
    <property type="molecule type" value="Genomic_DNA"/>
</dbReference>
<evidence type="ECO:0000313" key="3">
    <source>
        <dbReference type="Proteomes" id="UP000236370"/>
    </source>
</evidence>